<dbReference type="GO" id="GO:0016020">
    <property type="term" value="C:membrane"/>
    <property type="evidence" value="ECO:0007669"/>
    <property type="project" value="InterPro"/>
</dbReference>
<evidence type="ECO:0000313" key="4">
    <source>
        <dbReference type="EMBL" id="EZG55089.1"/>
    </source>
</evidence>
<feature type="region of interest" description="Disordered" evidence="2">
    <location>
        <begin position="422"/>
        <end position="543"/>
    </location>
</feature>
<dbReference type="RefSeq" id="XP_011131792.1">
    <property type="nucleotide sequence ID" value="XM_011133490.1"/>
</dbReference>
<feature type="compositionally biased region" description="Acidic residues" evidence="2">
    <location>
        <begin position="1377"/>
        <end position="1386"/>
    </location>
</feature>
<feature type="region of interest" description="Disordered" evidence="2">
    <location>
        <begin position="1355"/>
        <end position="1447"/>
    </location>
</feature>
<feature type="region of interest" description="Disordered" evidence="2">
    <location>
        <begin position="927"/>
        <end position="1016"/>
    </location>
</feature>
<keyword evidence="1" id="KW-0807">Transducer</keyword>
<comment type="caution">
    <text evidence="4">The sequence shown here is derived from an EMBL/GenBank/DDBJ whole genome shotgun (WGS) entry which is preliminary data.</text>
</comment>
<dbReference type="Proteomes" id="UP000019763">
    <property type="component" value="Unassembled WGS sequence"/>
</dbReference>
<reference evidence="4" key="1">
    <citation type="submission" date="2013-12" db="EMBL/GenBank/DDBJ databases">
        <authorList>
            <person name="Omoto C.K."/>
            <person name="Sibley D."/>
            <person name="Venepally P."/>
            <person name="Hadjithomas M."/>
            <person name="Karamycheva S."/>
            <person name="Brunk B."/>
            <person name="Roos D."/>
            <person name="Caler E."/>
            <person name="Lorenzi H."/>
        </authorList>
    </citation>
    <scope>NUCLEOTIDE SEQUENCE</scope>
</reference>
<feature type="compositionally biased region" description="Basic and acidic residues" evidence="2">
    <location>
        <begin position="445"/>
        <end position="533"/>
    </location>
</feature>
<feature type="compositionally biased region" description="Acidic residues" evidence="2">
    <location>
        <begin position="1314"/>
        <end position="1330"/>
    </location>
</feature>
<dbReference type="SUPFAM" id="SSF58104">
    <property type="entry name" value="Methyl-accepting chemotaxis protein (MCP) signaling domain"/>
    <property type="match status" value="1"/>
</dbReference>
<dbReference type="Gene3D" id="1.20.1480.30">
    <property type="entry name" value="Designed four-helix bundle protein"/>
    <property type="match status" value="1"/>
</dbReference>
<dbReference type="InterPro" id="IPR004089">
    <property type="entry name" value="MCPsignal_dom"/>
</dbReference>
<keyword evidence="5" id="KW-1185">Reference proteome</keyword>
<feature type="region of interest" description="Disordered" evidence="2">
    <location>
        <begin position="345"/>
        <end position="371"/>
    </location>
</feature>
<evidence type="ECO:0000313" key="5">
    <source>
        <dbReference type="Proteomes" id="UP000019763"/>
    </source>
</evidence>
<accession>A0A023B2L7</accession>
<dbReference type="PROSITE" id="PS50111">
    <property type="entry name" value="CHEMOTAXIS_TRANSDUC_2"/>
    <property type="match status" value="1"/>
</dbReference>
<feature type="domain" description="Methyl-accepting transducer" evidence="3">
    <location>
        <begin position="1684"/>
        <end position="1906"/>
    </location>
</feature>
<protein>
    <recommendedName>
        <fullName evidence="3">Methyl-accepting transducer domain-containing protein</fullName>
    </recommendedName>
</protein>
<name>A0A023B2L7_GRENI</name>
<dbReference type="PANTHER" id="PTHR33371:SF4">
    <property type="entry name" value="INTERMEMBRANE PHOSPHOLIPID TRANSPORT SYSTEM BINDING PROTEIN MLAD"/>
    <property type="match status" value="1"/>
</dbReference>
<feature type="compositionally biased region" description="Basic and acidic residues" evidence="2">
    <location>
        <begin position="976"/>
        <end position="989"/>
    </location>
</feature>
<feature type="region of interest" description="Disordered" evidence="2">
    <location>
        <begin position="72"/>
        <end position="128"/>
    </location>
</feature>
<feature type="compositionally biased region" description="Gly residues" evidence="2">
    <location>
        <begin position="105"/>
        <end position="120"/>
    </location>
</feature>
<feature type="compositionally biased region" description="Low complexity" evidence="2">
    <location>
        <begin position="1198"/>
        <end position="1283"/>
    </location>
</feature>
<feature type="region of interest" description="Disordered" evidence="2">
    <location>
        <begin position="1162"/>
        <end position="1335"/>
    </location>
</feature>
<feature type="compositionally biased region" description="Basic and acidic residues" evidence="2">
    <location>
        <begin position="927"/>
        <end position="963"/>
    </location>
</feature>
<dbReference type="InterPro" id="IPR052336">
    <property type="entry name" value="MlaD_Phospholipid_Transporter"/>
</dbReference>
<feature type="compositionally biased region" description="Pro residues" evidence="2">
    <location>
        <begin position="1290"/>
        <end position="1299"/>
    </location>
</feature>
<evidence type="ECO:0000256" key="2">
    <source>
        <dbReference type="SAM" id="MobiDB-lite"/>
    </source>
</evidence>
<dbReference type="GO" id="GO:0007165">
    <property type="term" value="P:signal transduction"/>
    <property type="evidence" value="ECO:0007669"/>
    <property type="project" value="UniProtKB-KW"/>
</dbReference>
<organism evidence="4 5">
    <name type="scientific">Gregarina niphandrodes</name>
    <name type="common">Septate eugregarine</name>
    <dbReference type="NCBI Taxonomy" id="110365"/>
    <lineage>
        <taxon>Eukaryota</taxon>
        <taxon>Sar</taxon>
        <taxon>Alveolata</taxon>
        <taxon>Apicomplexa</taxon>
        <taxon>Conoidasida</taxon>
        <taxon>Gregarinasina</taxon>
        <taxon>Eugregarinorida</taxon>
        <taxon>Gregarinidae</taxon>
        <taxon>Gregarina</taxon>
    </lineage>
</organism>
<feature type="compositionally biased region" description="Polar residues" evidence="2">
    <location>
        <begin position="158"/>
        <end position="169"/>
    </location>
</feature>
<feature type="region of interest" description="Disordered" evidence="2">
    <location>
        <begin position="1554"/>
        <end position="1582"/>
    </location>
</feature>
<sequence>MVLKAPTKRVQNLKGPVKSYVGQSIMEQAINKAIGNTRHGGQVKHVRGKVKGKGEVLPSGHDPPAVAKQDTLGKALSRAGSGGKLSEVKVGGGSKHAKGKDGEGQDGVKGSLGGGSLGGGKKLRSKRLSARQLVQVALRHGKSPAVEDLGRGKKSAADTESSETVTTFVDSEESLPPPSEIADNPVALELYEMSRKYEAHVRKIRDEKSMLEEHNYLLLSQLMTKKKMHERERERADELRNYILDVCETYDDIEGRVNDLSSLFQLHLESLADSVAMACVFAFRGDLESQEYSLRALEPVKKLDPRLHDLYDQIIARPPPPASFYPFSSTNREWVKGESAPVYQRTHKRQLEEDAEDQLDGRKPTSLRPTKMRSFADRVYELQRYSVNELQPIGPRGIRAQCGFLNIRDTGKILSTRIKMVGDDQPDEEDFEIKPAPVSDAADDSAQKEEVEDGKTKPKEGEVKEGEVKEGEAKEGEAKEGEAKEGEAKEGEAKEGEAKEGEAKEGEAKEGETKEGEAKEGEAKEGEAKEGGTARRSSKRINIRHVTHEEELITNHAVWQAAPNGEFHRGPVLMLRRIPEQTKEQKLRSVAPSLVFHLTMAADRKAFDSDERSDASAIKGVVTVPLVHASARTGITGVWPVFDSASRKQLGTIMIRLTPFGDLDYLPADLRQHRDMGTVNEKVTPAEVTMAEIQDDLMAQMGIGPLHEKNYYNLDYMEDVYDLVSANIDKMDPESLRQLVQQYLAEEYVPRRRHQLNLSGDELANIPALYSAKVVQDELSKRQRQLVDVVQGPDQWWGYNTKRLVDMLQDVSELYYYQVQEQPWSEAFRPILSKFKNKISFDQRDIDDENFIIPLVQQCVCGEPNTEQFRITIPVLDTFRYFDIQVPKEKTNKVVTVNLKVEAVRCNVQVDLHNSVAYLTEGFDSSTKDWKNQLKPETKKAQKESATKVEVKAVEKGKEEKTRGGGRNKLANRFQEFAKTDQQKKDAEGGVKGGAKGGPKDEEAGKKLQVKKDEAQERVVDKSKGSLDYEEVIGIAIGCLDYAELKPMVGPEIIFTGAGKPKARVEQKRDPDTNDRLLFNGEGIATDTIKEWEAIEREPGDWPPLDVPKIVINTTGEVGYPDEIYEAAYLNPFFEVPDDYFLHMKRRSDDVVRARRQQTAVEAAAKAAAAKEAKHRHEEKKTKKTTPDGEIVEETEISSSEYTSSSYTGSSSSYTSESESSGSYTSSSYTSSSYDSSSYSSSSYTSSSYDSSSSYTSTSGSVDSYSSGSSYTSSAGYTSGETSVLEPSPRLKPPPPSRRGPPKKRPPTPLPTILEEEAMEEEEPIPDEEMELGRWPSEEIPLAAWPSEELPLAEWPDEQEEEEVQEEVSEAPWIDFPESEESITEEVQERFSWSGESIEEAPEVVEEEEIVEEEEPLEEIVEEEEPLEEIVEEEEPLEEIVEEEEPLEEIVEEQESLEELVEELEEEPLDEFLEEPLEDLFDEKIQEDLEDFLEDEEVVLKSPVEELIEEIDSSVESILEEEIPVIVLHRPEEEEAEEEILEPTIIEEEEIDEVEPEEIEVEEVPEEEKVELEIEEPPEEVLDEMEETVSEVFDEALPEVVEEEIMVEEPVYDILEEQADEVVEVDRVEELPEVREEEQLPVEEIEEQEVEDELVLPLTREMSILEEKREDIVERMPTMVEELSVEELPEAIEEIPAPIEELPEVVEELPEVIGELPEVIEELPEVVEELPAIIEELPAIVEELPEVIEELPEVIEELPEVIEELPEVIEELPEVVEELPEVVEELPEVIEELPEVVEELPEVVEQLPEVIEELPEVMEELPEVIEELPEVVEELPEVIEELPEVVEELPEVVEELPEVIEELPEAVEELPEVVEELPDVIEGLPEMVEELPEVIEELPEMVEELPERCLSLSPPSPCKRRRG</sequence>
<feature type="compositionally biased region" description="Basic and acidic residues" evidence="2">
    <location>
        <begin position="1169"/>
        <end position="1187"/>
    </location>
</feature>
<dbReference type="GeneID" id="22914213"/>
<dbReference type="EMBL" id="AFNH02000880">
    <property type="protein sequence ID" value="EZG55089.1"/>
    <property type="molecule type" value="Genomic_DNA"/>
</dbReference>
<evidence type="ECO:0000256" key="1">
    <source>
        <dbReference type="PROSITE-ProRule" id="PRU00284"/>
    </source>
</evidence>
<feature type="region of interest" description="Disordered" evidence="2">
    <location>
        <begin position="144"/>
        <end position="182"/>
    </location>
</feature>
<feature type="compositionally biased region" description="Basic and acidic residues" evidence="2">
    <location>
        <begin position="998"/>
        <end position="1016"/>
    </location>
</feature>
<feature type="compositionally biased region" description="Acidic residues" evidence="2">
    <location>
        <begin position="1355"/>
        <end position="1369"/>
    </location>
</feature>
<gene>
    <name evidence="4" type="ORF">GNI_118490</name>
</gene>
<proteinExistence type="predicted"/>
<dbReference type="Gene3D" id="1.10.287.950">
    <property type="entry name" value="Methyl-accepting chemotaxis protein"/>
    <property type="match status" value="1"/>
</dbReference>
<feature type="compositionally biased region" description="Basic and acidic residues" evidence="2">
    <location>
        <begin position="148"/>
        <end position="157"/>
    </location>
</feature>
<dbReference type="VEuPathDB" id="CryptoDB:GNI_118490"/>
<evidence type="ECO:0000259" key="3">
    <source>
        <dbReference type="PROSITE" id="PS50111"/>
    </source>
</evidence>
<dbReference type="PANTHER" id="PTHR33371">
    <property type="entry name" value="INTERMEMBRANE PHOSPHOLIPID TRANSPORT SYSTEM BINDING PROTEIN MLAD-RELATED"/>
    <property type="match status" value="1"/>
</dbReference>
<feature type="compositionally biased region" description="Acidic residues" evidence="2">
    <location>
        <begin position="1397"/>
        <end position="1447"/>
    </location>
</feature>